<dbReference type="RefSeq" id="WP_052591162.1">
    <property type="nucleotide sequence ID" value="NZ_CP011112.1"/>
</dbReference>
<sequence length="348" mass="36899">MSTSDAATGAGGAGRRWQLWTAAVVLLVLVVGVATWRLTRDDVHIGDRLDNATFFNDQSEDRMMSVSLPLTALSLQVGVGRTIGPSDDRLTAPDGATFVKVSWSPTTYSGTPPVWPLATVAQRRDPGSALALVAGGQRYPLVTGLTAADQGSSAVVVAKGDGSDVRIEATYAGRTVTSTVRSEPSTASAIKRPSLDANRGCDAAPPDTFLWVSCTVRFHRGLYVPGLGAAPAGQEWLLVHSSSASRKEDRARQYKNHQGAEYLPSGPASFTVSVGSAAPARQVGRDVVSGDRVRLADRAFLVPAGKPVAIRTRYRLPMTLDAERSEWKSAPKTYLIDVGSSGTYTDVE</sequence>
<reference evidence="2 3" key="1">
    <citation type="submission" date="2015-03" db="EMBL/GenBank/DDBJ databases">
        <title>Luteipulveratus halotolerans sp. nov., a novel actinobacterium (Dermacoccaceae) from Sarawak, Malaysia.</title>
        <authorList>
            <person name="Juboi H."/>
            <person name="Basik A."/>
            <person name="Shamsul S.S."/>
            <person name="Arnold P."/>
            <person name="Schmitt E.K."/>
            <person name="Sanglier J.-J."/>
            <person name="Yeo T."/>
        </authorList>
    </citation>
    <scope>NUCLEOTIDE SEQUENCE [LARGE SCALE GENOMIC DNA]</scope>
    <source>
        <strain evidence="2 3">MN07-A0370</strain>
    </source>
</reference>
<feature type="transmembrane region" description="Helical" evidence="1">
    <location>
        <begin position="20"/>
        <end position="39"/>
    </location>
</feature>
<evidence type="ECO:0000256" key="1">
    <source>
        <dbReference type="SAM" id="Phobius"/>
    </source>
</evidence>
<keyword evidence="1" id="KW-0472">Membrane</keyword>
<keyword evidence="3" id="KW-1185">Reference proteome</keyword>
<dbReference type="AlphaFoldDB" id="A0A0K1JH32"/>
<protein>
    <submittedName>
        <fullName evidence="2">Uncharacterized protein</fullName>
    </submittedName>
</protein>
<keyword evidence="1" id="KW-1133">Transmembrane helix</keyword>
<accession>A0A0K1JH32</accession>
<proteinExistence type="predicted"/>
<dbReference type="OrthoDB" id="3790881at2"/>
<dbReference type="KEGG" id="lmoi:VV02_09435"/>
<keyword evidence="1" id="KW-0812">Transmembrane</keyword>
<dbReference type="EMBL" id="CP011112">
    <property type="protein sequence ID" value="AKU16027.1"/>
    <property type="molecule type" value="Genomic_DNA"/>
</dbReference>
<gene>
    <name evidence="2" type="ORF">VV02_09435</name>
</gene>
<evidence type="ECO:0000313" key="2">
    <source>
        <dbReference type="EMBL" id="AKU16027.1"/>
    </source>
</evidence>
<evidence type="ECO:0000313" key="3">
    <source>
        <dbReference type="Proteomes" id="UP000066480"/>
    </source>
</evidence>
<name>A0A0K1JH32_9MICO</name>
<dbReference type="Proteomes" id="UP000066480">
    <property type="component" value="Chromosome"/>
</dbReference>
<organism evidence="2 3">
    <name type="scientific">Luteipulveratus mongoliensis</name>
    <dbReference type="NCBI Taxonomy" id="571913"/>
    <lineage>
        <taxon>Bacteria</taxon>
        <taxon>Bacillati</taxon>
        <taxon>Actinomycetota</taxon>
        <taxon>Actinomycetes</taxon>
        <taxon>Micrococcales</taxon>
        <taxon>Dermacoccaceae</taxon>
        <taxon>Luteipulveratus</taxon>
    </lineage>
</organism>
<dbReference type="STRING" id="571913.VV02_09435"/>